<evidence type="ECO:0000256" key="1">
    <source>
        <dbReference type="SAM" id="MobiDB-lite"/>
    </source>
</evidence>
<dbReference type="Proteomes" id="UP001208570">
    <property type="component" value="Unassembled WGS sequence"/>
</dbReference>
<feature type="compositionally biased region" description="Basic and acidic residues" evidence="1">
    <location>
        <begin position="71"/>
        <end position="81"/>
    </location>
</feature>
<feature type="compositionally biased region" description="Acidic residues" evidence="1">
    <location>
        <begin position="1"/>
        <end position="37"/>
    </location>
</feature>
<accession>A0AAD9KC37</accession>
<comment type="caution">
    <text evidence="2">The sequence shown here is derived from an EMBL/GenBank/DDBJ whole genome shotgun (WGS) entry which is preliminary data.</text>
</comment>
<evidence type="ECO:0000313" key="2">
    <source>
        <dbReference type="EMBL" id="KAK2168407.1"/>
    </source>
</evidence>
<sequence length="201" mass="22406">MTTNDDDDDDDDDGNDDMDIDEYLSDEEVDFGDDGDDLMSQFKNADGESDESGEREFDEEAVAFSDDNEYELDKSPSTDRRRLNKSGKRLHDDGDAFLDGAPPGEKKRKSAKFDTVNLYAAAEEFADVIDDNTSSKILTIGSDALSNKDNAGKSNYTSLYWMDYSRDKRLSSANVSHAIKCINNRLPNEPLSGGNSLQFQF</sequence>
<evidence type="ECO:0000313" key="3">
    <source>
        <dbReference type="Proteomes" id="UP001208570"/>
    </source>
</evidence>
<proteinExistence type="predicted"/>
<reference evidence="2" key="1">
    <citation type="journal article" date="2023" name="Mol. Biol. Evol.">
        <title>Third-Generation Sequencing Reveals the Adaptive Role of the Epigenome in Three Deep-Sea Polychaetes.</title>
        <authorList>
            <person name="Perez M."/>
            <person name="Aroh O."/>
            <person name="Sun Y."/>
            <person name="Lan Y."/>
            <person name="Juniper S.K."/>
            <person name="Young C.R."/>
            <person name="Angers B."/>
            <person name="Qian P.Y."/>
        </authorList>
    </citation>
    <scope>NUCLEOTIDE SEQUENCE</scope>
    <source>
        <strain evidence="2">P08H-3</strain>
    </source>
</reference>
<feature type="compositionally biased region" description="Acidic residues" evidence="1">
    <location>
        <begin position="47"/>
        <end position="70"/>
    </location>
</feature>
<dbReference type="AlphaFoldDB" id="A0AAD9KC37"/>
<keyword evidence="3" id="KW-1185">Reference proteome</keyword>
<gene>
    <name evidence="2" type="ORF">LSH36_17g12005</name>
</gene>
<feature type="region of interest" description="Disordered" evidence="1">
    <location>
        <begin position="1"/>
        <end position="108"/>
    </location>
</feature>
<organism evidence="2 3">
    <name type="scientific">Paralvinella palmiformis</name>
    <dbReference type="NCBI Taxonomy" id="53620"/>
    <lineage>
        <taxon>Eukaryota</taxon>
        <taxon>Metazoa</taxon>
        <taxon>Spiralia</taxon>
        <taxon>Lophotrochozoa</taxon>
        <taxon>Annelida</taxon>
        <taxon>Polychaeta</taxon>
        <taxon>Sedentaria</taxon>
        <taxon>Canalipalpata</taxon>
        <taxon>Terebellida</taxon>
        <taxon>Terebelliformia</taxon>
        <taxon>Alvinellidae</taxon>
        <taxon>Paralvinella</taxon>
    </lineage>
</organism>
<dbReference type="EMBL" id="JAODUP010000017">
    <property type="protein sequence ID" value="KAK2168407.1"/>
    <property type="molecule type" value="Genomic_DNA"/>
</dbReference>
<protein>
    <submittedName>
        <fullName evidence="2">Uncharacterized protein</fullName>
    </submittedName>
</protein>
<name>A0AAD9KC37_9ANNE</name>